<gene>
    <name evidence="1" type="ORF">J1C56_08910</name>
</gene>
<keyword evidence="2" id="KW-1185">Reference proteome</keyword>
<reference evidence="1" key="1">
    <citation type="journal article" date="2021" name="Microorganisms">
        <title>Phylogenomic Reconstruction and Metabolic Potential of the Genus Aminobacter.</title>
        <authorList>
            <person name="Artuso I."/>
            <person name="Turrini P."/>
            <person name="Pirolo M."/>
            <person name="Lugli G.A."/>
            <person name="Ventura M."/>
            <person name="Visca P."/>
        </authorList>
    </citation>
    <scope>NUCLEOTIDE SEQUENCE</scope>
    <source>
        <strain evidence="1">LMG 26462</strain>
    </source>
</reference>
<dbReference type="Proteomes" id="UP001138921">
    <property type="component" value="Unassembled WGS sequence"/>
</dbReference>
<sequence>MTRFIPHGDMTADQIMRCSYEASAILRLCEAAAWAIQNGETPVDLADAIGAGTRVARDLLGVLHDALESHEGLKGGGA</sequence>
<proteinExistence type="predicted"/>
<dbReference type="AlphaFoldDB" id="A0A9X1A9D9"/>
<name>A0A9X1A9D9_9HYPH</name>
<protein>
    <submittedName>
        <fullName evidence="1">Uncharacterized protein</fullName>
    </submittedName>
</protein>
<dbReference type="EMBL" id="JAFLWW010000002">
    <property type="protein sequence ID" value="MBT1155710.1"/>
    <property type="molecule type" value="Genomic_DNA"/>
</dbReference>
<evidence type="ECO:0000313" key="2">
    <source>
        <dbReference type="Proteomes" id="UP001138921"/>
    </source>
</evidence>
<accession>A0A9X1A9D9</accession>
<evidence type="ECO:0000313" key="1">
    <source>
        <dbReference type="EMBL" id="MBT1155710.1"/>
    </source>
</evidence>
<reference evidence="1" key="2">
    <citation type="submission" date="2021-03" db="EMBL/GenBank/DDBJ databases">
        <authorList>
            <person name="Artuso I."/>
            <person name="Turrini P."/>
            <person name="Pirolo M."/>
            <person name="Lugli G.A."/>
            <person name="Ventura M."/>
            <person name="Visca P."/>
        </authorList>
    </citation>
    <scope>NUCLEOTIDE SEQUENCE</scope>
    <source>
        <strain evidence="1">LMG 26462</strain>
    </source>
</reference>
<dbReference type="RefSeq" id="WP_214387992.1">
    <property type="nucleotide sequence ID" value="NZ_JAFLWW010000002.1"/>
</dbReference>
<comment type="caution">
    <text evidence="1">The sequence shown here is derived from an EMBL/GenBank/DDBJ whole genome shotgun (WGS) entry which is preliminary data.</text>
</comment>
<organism evidence="1 2">
    <name type="scientific">Aminobacter anthyllidis</name>
    <dbReference type="NCBI Taxonomy" id="1035067"/>
    <lineage>
        <taxon>Bacteria</taxon>
        <taxon>Pseudomonadati</taxon>
        <taxon>Pseudomonadota</taxon>
        <taxon>Alphaproteobacteria</taxon>
        <taxon>Hyphomicrobiales</taxon>
        <taxon>Phyllobacteriaceae</taxon>
        <taxon>Aminobacter</taxon>
    </lineage>
</organism>